<dbReference type="AlphaFoldDB" id="I4EFC7"/>
<dbReference type="NCBIfam" id="TIGR00152">
    <property type="entry name" value="dephospho-CoA kinase"/>
    <property type="match status" value="1"/>
</dbReference>
<keyword evidence="5 7" id="KW-0418">Kinase</keyword>
<evidence type="ECO:0000256" key="5">
    <source>
        <dbReference type="HAMAP-Rule" id="MF_00376"/>
    </source>
</evidence>
<comment type="pathway">
    <text evidence="5">Cofactor biosynthesis; coenzyme A biosynthesis; CoA from (R)-pantothenate: step 5/5.</text>
</comment>
<dbReference type="PANTHER" id="PTHR10695">
    <property type="entry name" value="DEPHOSPHO-COA KINASE-RELATED"/>
    <property type="match status" value="1"/>
</dbReference>
<dbReference type="Gene3D" id="3.40.50.300">
    <property type="entry name" value="P-loop containing nucleotide triphosphate hydrolases"/>
    <property type="match status" value="1"/>
</dbReference>
<sequence length="202" mass="21641">MSTSRPVIIGITGNIACGKSLVTRTLGDLGAETIDADDVVREVTAVGTPAYHRIVEAFGPELVLPGGAIDRRRLGEIVFADPGALARLEAIVHPPVVETVRQRIRTSRSRVVVVDAIKLLESRLAAECDEIWVVTCDPDQQLQRLMARNGYSREQALQRITAQPSQAEKIALASRVIDNTGSIEATVALVRSAAASLPLGNT</sequence>
<evidence type="ECO:0000256" key="3">
    <source>
        <dbReference type="ARBA" id="ARBA00022840"/>
    </source>
</evidence>
<dbReference type="GO" id="GO:0005524">
    <property type="term" value="F:ATP binding"/>
    <property type="evidence" value="ECO:0007669"/>
    <property type="project" value="UniProtKB-UniRule"/>
</dbReference>
<organism evidence="7 8">
    <name type="scientific">Nitrolancea hollandica Lb</name>
    <dbReference type="NCBI Taxonomy" id="1129897"/>
    <lineage>
        <taxon>Bacteria</taxon>
        <taxon>Pseudomonadati</taxon>
        <taxon>Thermomicrobiota</taxon>
        <taxon>Thermomicrobia</taxon>
        <taxon>Sphaerobacterales</taxon>
        <taxon>Sphaerobacterineae</taxon>
        <taxon>Sphaerobacteraceae</taxon>
        <taxon>Nitrolancea</taxon>
    </lineage>
</organism>
<feature type="binding site" evidence="5">
    <location>
        <begin position="16"/>
        <end position="21"/>
    </location>
    <ligand>
        <name>ATP</name>
        <dbReference type="ChEBI" id="CHEBI:30616"/>
    </ligand>
</feature>
<comment type="catalytic activity">
    <reaction evidence="5">
        <text>3'-dephospho-CoA + ATP = ADP + CoA + H(+)</text>
        <dbReference type="Rhea" id="RHEA:18245"/>
        <dbReference type="ChEBI" id="CHEBI:15378"/>
        <dbReference type="ChEBI" id="CHEBI:30616"/>
        <dbReference type="ChEBI" id="CHEBI:57287"/>
        <dbReference type="ChEBI" id="CHEBI:57328"/>
        <dbReference type="ChEBI" id="CHEBI:456216"/>
        <dbReference type="EC" id="2.7.1.24"/>
    </reaction>
</comment>
<dbReference type="EC" id="2.7.1.24" evidence="5 6"/>
<name>I4EFC7_9BACT</name>
<dbReference type="OrthoDB" id="9812943at2"/>
<evidence type="ECO:0000313" key="7">
    <source>
        <dbReference type="EMBL" id="CCF83389.1"/>
    </source>
</evidence>
<reference evidence="7 8" key="1">
    <citation type="journal article" date="2012" name="ISME J.">
        <title>Nitrification expanded: discovery, physiology and genomics of a nitrite-oxidizing bacterium from the phylum Chloroflexi.</title>
        <authorList>
            <person name="Sorokin D.Y."/>
            <person name="Lucker S."/>
            <person name="Vejmelkova D."/>
            <person name="Kostrikina N.A."/>
            <person name="Kleerebezem R."/>
            <person name="Rijpstra W.I."/>
            <person name="Damste J.S."/>
            <person name="Le Paslier D."/>
            <person name="Muyzer G."/>
            <person name="Wagner M."/>
            <person name="van Loosdrecht M.C."/>
            <person name="Daims H."/>
        </authorList>
    </citation>
    <scope>NUCLEOTIDE SEQUENCE [LARGE SCALE GENOMIC DNA]</scope>
    <source>
        <strain evidence="8">none</strain>
    </source>
</reference>
<dbReference type="InterPro" id="IPR027417">
    <property type="entry name" value="P-loop_NTPase"/>
</dbReference>
<dbReference type="UniPathway" id="UPA00241">
    <property type="reaction ID" value="UER00356"/>
</dbReference>
<dbReference type="Pfam" id="PF01121">
    <property type="entry name" value="CoaE"/>
    <property type="match status" value="1"/>
</dbReference>
<comment type="subcellular location">
    <subcellularLocation>
        <location evidence="5">Cytoplasm</location>
    </subcellularLocation>
</comment>
<dbReference type="RefSeq" id="WP_008476513.1">
    <property type="nucleotide sequence ID" value="NZ_CAGS01000143.1"/>
</dbReference>
<evidence type="ECO:0000313" key="8">
    <source>
        <dbReference type="Proteomes" id="UP000004221"/>
    </source>
</evidence>
<comment type="function">
    <text evidence="5">Catalyzes the phosphorylation of the 3'-hydroxyl group of dephosphocoenzyme A to form coenzyme A.</text>
</comment>
<dbReference type="GO" id="GO:0005737">
    <property type="term" value="C:cytoplasm"/>
    <property type="evidence" value="ECO:0007669"/>
    <property type="project" value="UniProtKB-SubCell"/>
</dbReference>
<comment type="similarity">
    <text evidence="1 5">Belongs to the CoaE family.</text>
</comment>
<keyword evidence="2 5" id="KW-0547">Nucleotide-binding</keyword>
<comment type="caution">
    <text evidence="7">The sequence shown here is derived from an EMBL/GenBank/DDBJ whole genome shotgun (WGS) entry which is preliminary data.</text>
</comment>
<proteinExistence type="inferred from homology"/>
<keyword evidence="5" id="KW-0963">Cytoplasm</keyword>
<gene>
    <name evidence="5 7" type="primary">coaE</name>
    <name evidence="7" type="ORF">NITHO_2270006</name>
</gene>
<dbReference type="PROSITE" id="PS51219">
    <property type="entry name" value="DPCK"/>
    <property type="match status" value="1"/>
</dbReference>
<dbReference type="InterPro" id="IPR001977">
    <property type="entry name" value="Depp_CoAkinase"/>
</dbReference>
<dbReference type="HAMAP" id="MF_00376">
    <property type="entry name" value="Dephospho_CoA_kinase"/>
    <property type="match status" value="1"/>
</dbReference>
<dbReference type="Proteomes" id="UP000004221">
    <property type="component" value="Unassembled WGS sequence"/>
</dbReference>
<protein>
    <recommendedName>
        <fullName evidence="5 6">Dephospho-CoA kinase</fullName>
        <ecNumber evidence="5 6">2.7.1.24</ecNumber>
    </recommendedName>
    <alternativeName>
        <fullName evidence="5">Dephosphocoenzyme A kinase</fullName>
    </alternativeName>
</protein>
<dbReference type="GO" id="GO:0004140">
    <property type="term" value="F:dephospho-CoA kinase activity"/>
    <property type="evidence" value="ECO:0007669"/>
    <property type="project" value="UniProtKB-UniRule"/>
</dbReference>
<keyword evidence="3 5" id="KW-0067">ATP-binding</keyword>
<evidence type="ECO:0000256" key="1">
    <source>
        <dbReference type="ARBA" id="ARBA00009018"/>
    </source>
</evidence>
<evidence type="ECO:0000256" key="2">
    <source>
        <dbReference type="ARBA" id="ARBA00022741"/>
    </source>
</evidence>
<evidence type="ECO:0000256" key="6">
    <source>
        <dbReference type="NCBIfam" id="TIGR00152"/>
    </source>
</evidence>
<dbReference type="PANTHER" id="PTHR10695:SF46">
    <property type="entry name" value="BIFUNCTIONAL COENZYME A SYNTHASE-RELATED"/>
    <property type="match status" value="1"/>
</dbReference>
<keyword evidence="4 5" id="KW-0173">Coenzyme A biosynthesis</keyword>
<dbReference type="SUPFAM" id="SSF52540">
    <property type="entry name" value="P-loop containing nucleoside triphosphate hydrolases"/>
    <property type="match status" value="1"/>
</dbReference>
<keyword evidence="5 7" id="KW-0808">Transferase</keyword>
<evidence type="ECO:0000256" key="4">
    <source>
        <dbReference type="ARBA" id="ARBA00022993"/>
    </source>
</evidence>
<dbReference type="GO" id="GO:0015937">
    <property type="term" value="P:coenzyme A biosynthetic process"/>
    <property type="evidence" value="ECO:0007669"/>
    <property type="project" value="UniProtKB-UniRule"/>
</dbReference>
<keyword evidence="8" id="KW-1185">Reference proteome</keyword>
<accession>I4EFC7</accession>
<dbReference type="EMBL" id="CAGS01000143">
    <property type="protein sequence ID" value="CCF83389.1"/>
    <property type="molecule type" value="Genomic_DNA"/>
</dbReference>
<dbReference type="CDD" id="cd02022">
    <property type="entry name" value="DPCK"/>
    <property type="match status" value="1"/>
</dbReference>